<dbReference type="AlphaFoldDB" id="A0A0E0Q609"/>
<dbReference type="Gramene" id="ORUFI07G08380.1">
    <property type="protein sequence ID" value="ORUFI07G08380.1"/>
    <property type="gene ID" value="ORUFI07G08380"/>
</dbReference>
<evidence type="ECO:0000313" key="5">
    <source>
        <dbReference type="Proteomes" id="UP000008022"/>
    </source>
</evidence>
<dbReference type="InterPro" id="IPR027417">
    <property type="entry name" value="P-loop_NTPase"/>
</dbReference>
<keyword evidence="5" id="KW-1185">Reference proteome</keyword>
<dbReference type="Pfam" id="PF23559">
    <property type="entry name" value="WHD_DRP"/>
    <property type="match status" value="1"/>
</dbReference>
<organism evidence="4 5">
    <name type="scientific">Oryza rufipogon</name>
    <name type="common">Brownbeard rice</name>
    <name type="synonym">Asian wild rice</name>
    <dbReference type="NCBI Taxonomy" id="4529"/>
    <lineage>
        <taxon>Eukaryota</taxon>
        <taxon>Viridiplantae</taxon>
        <taxon>Streptophyta</taxon>
        <taxon>Embryophyta</taxon>
        <taxon>Tracheophyta</taxon>
        <taxon>Spermatophyta</taxon>
        <taxon>Magnoliopsida</taxon>
        <taxon>Liliopsida</taxon>
        <taxon>Poales</taxon>
        <taxon>Poaceae</taxon>
        <taxon>BOP clade</taxon>
        <taxon>Oryzoideae</taxon>
        <taxon>Oryzeae</taxon>
        <taxon>Oryzinae</taxon>
        <taxon>Oryza</taxon>
    </lineage>
</organism>
<dbReference type="eggNOG" id="KOG4658">
    <property type="taxonomic scope" value="Eukaryota"/>
</dbReference>
<dbReference type="Pfam" id="PF00931">
    <property type="entry name" value="NB-ARC"/>
    <property type="match status" value="1"/>
</dbReference>
<dbReference type="EnsemblPlants" id="ORUFI07G08380.1">
    <property type="protein sequence ID" value="ORUFI07G08380.1"/>
    <property type="gene ID" value="ORUFI07G08380"/>
</dbReference>
<dbReference type="OMA" id="NDCFRIP"/>
<dbReference type="InterPro" id="IPR036388">
    <property type="entry name" value="WH-like_DNA-bd_sf"/>
</dbReference>
<feature type="domain" description="NB-ARC" evidence="2">
    <location>
        <begin position="78"/>
        <end position="217"/>
    </location>
</feature>
<dbReference type="STRING" id="4529.A0A0E0Q609"/>
<keyword evidence="1" id="KW-0611">Plant defense</keyword>
<dbReference type="InterPro" id="IPR002182">
    <property type="entry name" value="NB-ARC"/>
</dbReference>
<feature type="domain" description="Disease resistance protein winged helix" evidence="3">
    <location>
        <begin position="304"/>
        <end position="376"/>
    </location>
</feature>
<dbReference type="InterPro" id="IPR058922">
    <property type="entry name" value="WHD_DRP"/>
</dbReference>
<proteinExistence type="predicted"/>
<evidence type="ECO:0000259" key="2">
    <source>
        <dbReference type="Pfam" id="PF00931"/>
    </source>
</evidence>
<dbReference type="Gene3D" id="3.40.50.300">
    <property type="entry name" value="P-loop containing nucleotide triphosphate hydrolases"/>
    <property type="match status" value="1"/>
</dbReference>
<reference evidence="4" key="2">
    <citation type="submission" date="2015-06" db="UniProtKB">
        <authorList>
            <consortium name="EnsemblPlants"/>
        </authorList>
    </citation>
    <scope>IDENTIFICATION</scope>
</reference>
<dbReference type="GO" id="GO:0043531">
    <property type="term" value="F:ADP binding"/>
    <property type="evidence" value="ECO:0007669"/>
    <property type="project" value="InterPro"/>
</dbReference>
<dbReference type="SUPFAM" id="SSF52540">
    <property type="entry name" value="P-loop containing nucleoside triphosphate hydrolases"/>
    <property type="match status" value="1"/>
</dbReference>
<dbReference type="InterPro" id="IPR044974">
    <property type="entry name" value="Disease_R_plants"/>
</dbReference>
<evidence type="ECO:0000259" key="3">
    <source>
        <dbReference type="Pfam" id="PF23559"/>
    </source>
</evidence>
<dbReference type="PANTHER" id="PTHR23155">
    <property type="entry name" value="DISEASE RESISTANCE PROTEIN RP"/>
    <property type="match status" value="1"/>
</dbReference>
<dbReference type="HOGENOM" id="CLU_621724_0_0_1"/>
<dbReference type="Gene3D" id="1.10.10.10">
    <property type="entry name" value="Winged helix-like DNA-binding domain superfamily/Winged helix DNA-binding domain"/>
    <property type="match status" value="1"/>
</dbReference>
<dbReference type="PANTHER" id="PTHR23155:SF1058">
    <property type="entry name" value="OS11G0668100 PROTEIN"/>
    <property type="match status" value="1"/>
</dbReference>
<sequence length="441" mass="49632">MDDALTESSYTIPGPSTNQLKEVLKKIEKLIDVAEEIVGLANWQSYHNRNTTTPNANHIPTISDPPMFVVGQDENREQLKSMLRTTEPDDNPTCYSVIGIYGILGSGKTTLVQYVCESERNAGYFDLVMWIHVTRNFSVKTVYQEMFDQAASKNREQYTAHDSLDALQNDLKGKLDGKQYIWCDKDNRGEKLISLLGGPLKDGKGGSKILATSRNADALSDLGITVNDQDRWQFEVIGAQIAEKIRRSPLAATTVGRQLREKPYLDFWREALSRDLLEETRGALLWSYQQLDDQLRMCVAYFSILPRGHELERDKLVALWVEEGLITTSDAGEEMEAVGERCFDELVSSSFLMKQARKGFSDPDYFIAHDLLHDLAEKITGNDCFRIPRGWTGVLPQGVRRLFIETGSEEDISEKLTGLEELCTLTISTGLINGKVVCETL</sequence>
<protein>
    <submittedName>
        <fullName evidence="4">Uncharacterized protein</fullName>
    </submittedName>
</protein>
<accession>A0A0E0Q609</accession>
<dbReference type="Proteomes" id="UP000008022">
    <property type="component" value="Unassembled WGS sequence"/>
</dbReference>
<reference evidence="5" key="1">
    <citation type="submission" date="2013-06" db="EMBL/GenBank/DDBJ databases">
        <authorList>
            <person name="Zhao Q."/>
        </authorList>
    </citation>
    <scope>NUCLEOTIDE SEQUENCE</scope>
    <source>
        <strain evidence="5">cv. W1943</strain>
    </source>
</reference>
<dbReference type="GO" id="GO:0098542">
    <property type="term" value="P:defense response to other organism"/>
    <property type="evidence" value="ECO:0007669"/>
    <property type="project" value="TreeGrafter"/>
</dbReference>
<name>A0A0E0Q609_ORYRU</name>
<evidence type="ECO:0000313" key="4">
    <source>
        <dbReference type="EnsemblPlants" id="ORUFI07G08380.1"/>
    </source>
</evidence>
<dbReference type="PRINTS" id="PR00364">
    <property type="entry name" value="DISEASERSIST"/>
</dbReference>
<evidence type="ECO:0000256" key="1">
    <source>
        <dbReference type="ARBA" id="ARBA00022821"/>
    </source>
</evidence>